<dbReference type="Proteomes" id="UP000294901">
    <property type="component" value="Unassembled WGS sequence"/>
</dbReference>
<comment type="caution">
    <text evidence="1">The sequence shown here is derived from an EMBL/GenBank/DDBJ whole genome shotgun (WGS) entry which is preliminary data.</text>
</comment>
<accession>A0A4R6JL45</accession>
<name>A0A4R6JL45_9ACTN</name>
<dbReference type="InterPro" id="IPR005297">
    <property type="entry name" value="Lipoprotein_repeat"/>
</dbReference>
<dbReference type="EMBL" id="SNWR01000001">
    <property type="protein sequence ID" value="TDO37053.1"/>
    <property type="molecule type" value="Genomic_DNA"/>
</dbReference>
<dbReference type="RefSeq" id="WP_133871728.1">
    <property type="nucleotide sequence ID" value="NZ_BOMD01000100.1"/>
</dbReference>
<organism evidence="1 2">
    <name type="scientific">Paractinoplanes brasiliensis</name>
    <dbReference type="NCBI Taxonomy" id="52695"/>
    <lineage>
        <taxon>Bacteria</taxon>
        <taxon>Bacillati</taxon>
        <taxon>Actinomycetota</taxon>
        <taxon>Actinomycetes</taxon>
        <taxon>Micromonosporales</taxon>
        <taxon>Micromonosporaceae</taxon>
        <taxon>Paractinoplanes</taxon>
    </lineage>
</organism>
<protein>
    <submittedName>
        <fullName evidence="1">Secreted repeat protein with Y-X4-D motif</fullName>
    </submittedName>
</protein>
<proteinExistence type="predicted"/>
<sequence>MARNNAKVHCRHRYGRSRSPGGLWRREWPLYYYVADLGPGDVDGQGDEDGQWWAVDVDGKLFKKMPNA</sequence>
<dbReference type="Pfam" id="PF03640">
    <property type="entry name" value="Lipoprotein_15"/>
    <property type="match status" value="1"/>
</dbReference>
<keyword evidence="2" id="KW-1185">Reference proteome</keyword>
<evidence type="ECO:0000313" key="1">
    <source>
        <dbReference type="EMBL" id="TDO37053.1"/>
    </source>
</evidence>
<gene>
    <name evidence="1" type="ORF">C8E87_0648</name>
</gene>
<reference evidence="1 2" key="1">
    <citation type="submission" date="2019-03" db="EMBL/GenBank/DDBJ databases">
        <title>Sequencing the genomes of 1000 actinobacteria strains.</title>
        <authorList>
            <person name="Klenk H.-P."/>
        </authorList>
    </citation>
    <scope>NUCLEOTIDE SEQUENCE [LARGE SCALE GENOMIC DNA]</scope>
    <source>
        <strain evidence="1 2">DSM 43805</strain>
    </source>
</reference>
<evidence type="ECO:0000313" key="2">
    <source>
        <dbReference type="Proteomes" id="UP000294901"/>
    </source>
</evidence>
<dbReference type="AlphaFoldDB" id="A0A4R6JL45"/>